<name>A0A5N7AUP6_9EURO</name>
<dbReference type="EMBL" id="ML736311">
    <property type="protein sequence ID" value="KAE8373565.1"/>
    <property type="molecule type" value="Genomic_DNA"/>
</dbReference>
<dbReference type="OrthoDB" id="3943221at2759"/>
<dbReference type="AlphaFoldDB" id="A0A5N7AUP6"/>
<proteinExistence type="predicted"/>
<keyword evidence="2" id="KW-1185">Reference proteome</keyword>
<sequence>MATPVFQKISGQPKRAILQLRVDQFIDCLQDDFEEAIEKYLVVSGRPTSEIHAGRHFIHIEPFQGDNVPLKYFHIVLDLEQRMQLFKMNSPLAAENLLGKIRPYTDELYPWGRTRV</sequence>
<gene>
    <name evidence="1" type="ORF">BDV26DRAFT_285032</name>
</gene>
<protein>
    <submittedName>
        <fullName evidence="1">Uncharacterized protein</fullName>
    </submittedName>
</protein>
<reference evidence="1 2" key="1">
    <citation type="submission" date="2019-04" db="EMBL/GenBank/DDBJ databases">
        <title>Friends and foes A comparative genomics studyof 23 Aspergillus species from section Flavi.</title>
        <authorList>
            <consortium name="DOE Joint Genome Institute"/>
            <person name="Kjaerbolling I."/>
            <person name="Vesth T."/>
            <person name="Frisvad J.C."/>
            <person name="Nybo J.L."/>
            <person name="Theobald S."/>
            <person name="Kildgaard S."/>
            <person name="Isbrandt T."/>
            <person name="Kuo A."/>
            <person name="Sato A."/>
            <person name="Lyhne E.K."/>
            <person name="Kogle M.E."/>
            <person name="Wiebenga A."/>
            <person name="Kun R.S."/>
            <person name="Lubbers R.J."/>
            <person name="Makela M.R."/>
            <person name="Barry K."/>
            <person name="Chovatia M."/>
            <person name="Clum A."/>
            <person name="Daum C."/>
            <person name="Haridas S."/>
            <person name="He G."/>
            <person name="LaButti K."/>
            <person name="Lipzen A."/>
            <person name="Mondo S."/>
            <person name="Riley R."/>
            <person name="Salamov A."/>
            <person name="Simmons B.A."/>
            <person name="Magnuson J.K."/>
            <person name="Henrissat B."/>
            <person name="Mortensen U.H."/>
            <person name="Larsen T.O."/>
            <person name="Devries R.P."/>
            <person name="Grigoriev I.V."/>
            <person name="Machida M."/>
            <person name="Baker S.E."/>
            <person name="Andersen M.R."/>
        </authorList>
    </citation>
    <scope>NUCLEOTIDE SEQUENCE [LARGE SCALE GENOMIC DNA]</scope>
    <source>
        <strain evidence="1 2">IBT 29228</strain>
    </source>
</reference>
<dbReference type="Proteomes" id="UP000326198">
    <property type="component" value="Unassembled WGS sequence"/>
</dbReference>
<accession>A0A5N7AUP6</accession>
<evidence type="ECO:0000313" key="2">
    <source>
        <dbReference type="Proteomes" id="UP000326198"/>
    </source>
</evidence>
<organism evidence="1 2">
    <name type="scientific">Aspergillus bertholletiae</name>
    <dbReference type="NCBI Taxonomy" id="1226010"/>
    <lineage>
        <taxon>Eukaryota</taxon>
        <taxon>Fungi</taxon>
        <taxon>Dikarya</taxon>
        <taxon>Ascomycota</taxon>
        <taxon>Pezizomycotina</taxon>
        <taxon>Eurotiomycetes</taxon>
        <taxon>Eurotiomycetidae</taxon>
        <taxon>Eurotiales</taxon>
        <taxon>Aspergillaceae</taxon>
        <taxon>Aspergillus</taxon>
        <taxon>Aspergillus subgen. Circumdati</taxon>
    </lineage>
</organism>
<evidence type="ECO:0000313" key="1">
    <source>
        <dbReference type="EMBL" id="KAE8373565.1"/>
    </source>
</evidence>